<dbReference type="GO" id="GO:0009897">
    <property type="term" value="C:external side of plasma membrane"/>
    <property type="evidence" value="ECO:0007669"/>
    <property type="project" value="TreeGrafter"/>
</dbReference>
<proteinExistence type="inferred from homology"/>
<comment type="similarity">
    <text evidence="2">Belongs to the immunoglobulin superfamily. BTN/MOG family.</text>
</comment>
<evidence type="ECO:0000259" key="8">
    <source>
        <dbReference type="PROSITE" id="PS50188"/>
    </source>
</evidence>
<organism evidence="10">
    <name type="scientific">Castor canadensis</name>
    <name type="common">American beaver</name>
    <dbReference type="NCBI Taxonomy" id="51338"/>
    <lineage>
        <taxon>Eukaryota</taxon>
        <taxon>Metazoa</taxon>
        <taxon>Chordata</taxon>
        <taxon>Craniata</taxon>
        <taxon>Vertebrata</taxon>
        <taxon>Euteleostomi</taxon>
        <taxon>Mammalia</taxon>
        <taxon>Eutheria</taxon>
        <taxon>Euarchontoglires</taxon>
        <taxon>Glires</taxon>
        <taxon>Rodentia</taxon>
        <taxon>Castorimorpha</taxon>
        <taxon>Castoridae</taxon>
        <taxon>Castor</taxon>
    </lineage>
</organism>
<dbReference type="GO" id="GO:0001817">
    <property type="term" value="P:regulation of cytokine production"/>
    <property type="evidence" value="ECO:0007669"/>
    <property type="project" value="TreeGrafter"/>
</dbReference>
<dbReference type="InterPro" id="IPR003879">
    <property type="entry name" value="Butyrophylin_SPRY"/>
</dbReference>
<dbReference type="SMART" id="SM00409">
    <property type="entry name" value="IG"/>
    <property type="match status" value="1"/>
</dbReference>
<dbReference type="Pfam" id="PF22705">
    <property type="entry name" value="C2-set_3"/>
    <property type="match status" value="1"/>
</dbReference>
<dbReference type="InterPro" id="IPR013320">
    <property type="entry name" value="ConA-like_dom_sf"/>
</dbReference>
<dbReference type="Gene3D" id="2.60.120.920">
    <property type="match status" value="1"/>
</dbReference>
<evidence type="ECO:0000313" key="10">
    <source>
        <dbReference type="Ensembl" id="ENSCCNP00000013724.1"/>
    </source>
</evidence>
<keyword evidence="3" id="KW-0812">Transmembrane</keyword>
<name>A0A8C0WRC2_CASCN</name>
<protein>
    <submittedName>
        <fullName evidence="10">Uncharacterized protein</fullName>
    </submittedName>
</protein>
<dbReference type="Ensembl" id="ENSCCNT00000017989.1">
    <property type="protein sequence ID" value="ENSCCNP00000013724.1"/>
    <property type="gene ID" value="ENSCCNG00000014215.1"/>
</dbReference>
<dbReference type="CDD" id="cd05713">
    <property type="entry name" value="IgV_MOG_like"/>
    <property type="match status" value="1"/>
</dbReference>
<dbReference type="Pfam" id="PF07686">
    <property type="entry name" value="V-set"/>
    <property type="match status" value="1"/>
</dbReference>
<evidence type="ECO:0000256" key="5">
    <source>
        <dbReference type="ARBA" id="ARBA00022989"/>
    </source>
</evidence>
<dbReference type="PROSITE" id="PS50835">
    <property type="entry name" value="IG_LIKE"/>
    <property type="match status" value="1"/>
</dbReference>
<dbReference type="InterPro" id="IPR036179">
    <property type="entry name" value="Ig-like_dom_sf"/>
</dbReference>
<dbReference type="Gene3D" id="2.60.40.10">
    <property type="entry name" value="Immunoglobulins"/>
    <property type="match status" value="2"/>
</dbReference>
<dbReference type="SMART" id="SM00449">
    <property type="entry name" value="SPRY"/>
    <property type="match status" value="1"/>
</dbReference>
<dbReference type="Pfam" id="PF00622">
    <property type="entry name" value="SPRY"/>
    <property type="match status" value="1"/>
</dbReference>
<dbReference type="FunFam" id="2.60.40.10:FF:000208">
    <property type="entry name" value="Butyrophilin subfamily 1 member A1"/>
    <property type="match status" value="1"/>
</dbReference>
<dbReference type="FunFam" id="2.60.40.10:FF:000088">
    <property type="entry name" value="Butyrophilin subfamily 1 member A1"/>
    <property type="match status" value="1"/>
</dbReference>
<dbReference type="GO" id="GO:0005102">
    <property type="term" value="F:signaling receptor binding"/>
    <property type="evidence" value="ECO:0007669"/>
    <property type="project" value="TreeGrafter"/>
</dbReference>
<accession>A0A8C0WRC2</accession>
<dbReference type="PROSITE" id="PS50188">
    <property type="entry name" value="B302_SPRY"/>
    <property type="match status" value="1"/>
</dbReference>
<keyword evidence="4" id="KW-0732">Signal</keyword>
<dbReference type="InterPro" id="IPR001870">
    <property type="entry name" value="B30.2/SPRY"/>
</dbReference>
<dbReference type="SMART" id="SM00406">
    <property type="entry name" value="IGv"/>
    <property type="match status" value="1"/>
</dbReference>
<keyword evidence="5" id="KW-1133">Transmembrane helix</keyword>
<evidence type="ECO:0000256" key="4">
    <source>
        <dbReference type="ARBA" id="ARBA00022729"/>
    </source>
</evidence>
<dbReference type="InterPro" id="IPR053896">
    <property type="entry name" value="BTN3A2-like_Ig-C"/>
</dbReference>
<feature type="domain" description="B30.2/SPRY" evidence="8">
    <location>
        <begin position="287"/>
        <end position="482"/>
    </location>
</feature>
<evidence type="ECO:0000256" key="1">
    <source>
        <dbReference type="ARBA" id="ARBA00004479"/>
    </source>
</evidence>
<comment type="subcellular location">
    <subcellularLocation>
        <location evidence="1">Membrane</location>
        <topology evidence="1">Single-pass type I membrane protein</topology>
    </subcellularLocation>
</comment>
<evidence type="ECO:0000259" key="9">
    <source>
        <dbReference type="PROSITE" id="PS50835"/>
    </source>
</evidence>
<feature type="domain" description="Ig-like" evidence="9">
    <location>
        <begin position="42"/>
        <end position="139"/>
    </location>
</feature>
<dbReference type="GO" id="GO:0050852">
    <property type="term" value="P:T cell receptor signaling pathway"/>
    <property type="evidence" value="ECO:0007669"/>
    <property type="project" value="TreeGrafter"/>
</dbReference>
<dbReference type="InterPro" id="IPR043136">
    <property type="entry name" value="B30.2/SPRY_sf"/>
</dbReference>
<dbReference type="InterPro" id="IPR013106">
    <property type="entry name" value="Ig_V-set"/>
</dbReference>
<dbReference type="SUPFAM" id="SSF48726">
    <property type="entry name" value="Immunoglobulin"/>
    <property type="match status" value="2"/>
</dbReference>
<dbReference type="PANTHER" id="PTHR24100">
    <property type="entry name" value="BUTYROPHILIN"/>
    <property type="match status" value="1"/>
</dbReference>
<dbReference type="InterPro" id="IPR007110">
    <property type="entry name" value="Ig-like_dom"/>
</dbReference>
<dbReference type="InterPro" id="IPR003877">
    <property type="entry name" value="SPRY_dom"/>
</dbReference>
<dbReference type="InterPro" id="IPR003599">
    <property type="entry name" value="Ig_sub"/>
</dbReference>
<dbReference type="AlphaFoldDB" id="A0A8C0WRC2"/>
<evidence type="ECO:0000256" key="7">
    <source>
        <dbReference type="ARBA" id="ARBA00023319"/>
    </source>
</evidence>
<dbReference type="SUPFAM" id="SSF49899">
    <property type="entry name" value="Concanavalin A-like lectins/glucanases"/>
    <property type="match status" value="1"/>
</dbReference>
<sequence length="543" mass="61867">NTFDFLNSLIYFDGCREYLVSLFLWTDCWWLNTNHPIVVLLGADATLPCQLFPEQSAAHMHIRWYRAQFSPAVLVVQNGQEQDAEQMLEYRGRTQLVGDSIGKGGVALLIEHVRASDDGQYWCQFKDGDISQEAVVELNVIGLGSAPHVYMTGPEEDGIQVLCSSGGWFPKPKVQWRDTVGMKLPSLPESQTQDGDGLFYVETSIVVTDRFLGNVTCSIQNPLSGQEKASAIFLPEPFFPRVSPWKAALAGTLPVLGLLLAGFIYFGWKEHQAKKEEIMKRDKESHERAQIKKEKEAAFKTKDWRKEIFDLGEWLSLSFLLPSNLPSSLLCSLSSLSVSDEQGDDNLITLDQEGFLSGRYYWEVDLKDTNEWTLGIYEENGSFKETSEPSKRIFRVLERKGSVYRALICSQNISQENPLQVEKCPEKIVIFLDYEDRDISFYNMTDGTYIFSFPKASFLGTLYPYFKRKSIMLLTQDGELFFHTPSWQEILAVDITWVSSNSIQFNSILTLPAWRQHQITGEGSTPQNCLLYSCRHSLFYLCF</sequence>
<keyword evidence="6" id="KW-0472">Membrane</keyword>
<evidence type="ECO:0000256" key="2">
    <source>
        <dbReference type="ARBA" id="ARBA00007591"/>
    </source>
</evidence>
<dbReference type="InterPro" id="IPR013783">
    <property type="entry name" value="Ig-like_fold"/>
</dbReference>
<dbReference type="PANTHER" id="PTHR24100:SF134">
    <property type="entry name" value="BUTYROPHILIN-LIKE PROTEIN 1"/>
    <property type="match status" value="1"/>
</dbReference>
<evidence type="ECO:0000256" key="6">
    <source>
        <dbReference type="ARBA" id="ARBA00023136"/>
    </source>
</evidence>
<keyword evidence="7" id="KW-0393">Immunoglobulin domain</keyword>
<evidence type="ECO:0000256" key="3">
    <source>
        <dbReference type="ARBA" id="ARBA00022692"/>
    </source>
</evidence>
<reference evidence="10" key="1">
    <citation type="submission" date="2023-09" db="UniProtKB">
        <authorList>
            <consortium name="Ensembl"/>
        </authorList>
    </citation>
    <scope>IDENTIFICATION</scope>
</reference>
<dbReference type="PRINTS" id="PR01407">
    <property type="entry name" value="BUTYPHLNCDUF"/>
</dbReference>
<dbReference type="InterPro" id="IPR050504">
    <property type="entry name" value="IgSF_BTN/MOG"/>
</dbReference>